<keyword evidence="1" id="KW-0238">DNA-binding</keyword>
<dbReference type="InterPro" id="IPR010998">
    <property type="entry name" value="Integrase_recombinase_N"/>
</dbReference>
<name>A0A5B7YIR5_9ALTE</name>
<dbReference type="PROSITE" id="PS51898">
    <property type="entry name" value="TYR_RECOMBINASE"/>
    <property type="match status" value="1"/>
</dbReference>
<keyword evidence="5" id="KW-1185">Reference proteome</keyword>
<keyword evidence="2" id="KW-0233">DNA recombination</keyword>
<feature type="domain" description="Tyr recombinase" evidence="3">
    <location>
        <begin position="110"/>
        <end position="293"/>
    </location>
</feature>
<dbReference type="SUPFAM" id="SSF56349">
    <property type="entry name" value="DNA breaking-rejoining enzymes"/>
    <property type="match status" value="1"/>
</dbReference>
<dbReference type="EMBL" id="CP039852">
    <property type="protein sequence ID" value="QCZ94409.1"/>
    <property type="molecule type" value="Genomic_DNA"/>
</dbReference>
<dbReference type="InterPro" id="IPR002104">
    <property type="entry name" value="Integrase_catalytic"/>
</dbReference>
<dbReference type="InterPro" id="IPR011010">
    <property type="entry name" value="DNA_brk_join_enz"/>
</dbReference>
<dbReference type="OrthoDB" id="5394387at2"/>
<dbReference type="GO" id="GO:0003677">
    <property type="term" value="F:DNA binding"/>
    <property type="evidence" value="ECO:0007669"/>
    <property type="project" value="UniProtKB-KW"/>
</dbReference>
<dbReference type="InterPro" id="IPR013762">
    <property type="entry name" value="Integrase-like_cat_sf"/>
</dbReference>
<proteinExistence type="predicted"/>
<gene>
    <name evidence="4" type="ORF">FBQ74_13450</name>
</gene>
<evidence type="ECO:0000313" key="4">
    <source>
        <dbReference type="EMBL" id="QCZ94409.1"/>
    </source>
</evidence>
<accession>A0A5B7YIR5</accession>
<evidence type="ECO:0000259" key="3">
    <source>
        <dbReference type="PROSITE" id="PS51898"/>
    </source>
</evidence>
<dbReference type="AlphaFoldDB" id="A0A5B7YIR5"/>
<organism evidence="4 5">
    <name type="scientific">Salinimonas iocasae</name>
    <dbReference type="NCBI Taxonomy" id="2572577"/>
    <lineage>
        <taxon>Bacteria</taxon>
        <taxon>Pseudomonadati</taxon>
        <taxon>Pseudomonadota</taxon>
        <taxon>Gammaproteobacteria</taxon>
        <taxon>Alteromonadales</taxon>
        <taxon>Alteromonadaceae</taxon>
        <taxon>Alteromonas/Salinimonas group</taxon>
        <taxon>Salinimonas</taxon>
    </lineage>
</organism>
<dbReference type="Proteomes" id="UP000304912">
    <property type="component" value="Chromosome"/>
</dbReference>
<dbReference type="RefSeq" id="WP_139757148.1">
    <property type="nucleotide sequence ID" value="NZ_CP039852.1"/>
</dbReference>
<evidence type="ECO:0000313" key="5">
    <source>
        <dbReference type="Proteomes" id="UP000304912"/>
    </source>
</evidence>
<protein>
    <submittedName>
        <fullName evidence="4">Site-specific integrase</fullName>
    </submittedName>
</protein>
<dbReference type="Gene3D" id="1.10.443.10">
    <property type="entry name" value="Intergrase catalytic core"/>
    <property type="match status" value="1"/>
</dbReference>
<reference evidence="4 5" key="1">
    <citation type="submission" date="2019-04" db="EMBL/GenBank/DDBJ databases">
        <title>Salinimonas iocasae sp. nov., a halophilic bacterium isolated from the outer tube casing of tubeworms in Okinawa Trough.</title>
        <authorList>
            <person name="Zhang H."/>
            <person name="Wang H."/>
            <person name="Li C."/>
        </authorList>
    </citation>
    <scope>NUCLEOTIDE SEQUENCE [LARGE SCALE GENOMIC DNA]</scope>
    <source>
        <strain evidence="4 5">KX18D6</strain>
    </source>
</reference>
<dbReference type="GO" id="GO:0015074">
    <property type="term" value="P:DNA integration"/>
    <property type="evidence" value="ECO:0007669"/>
    <property type="project" value="InterPro"/>
</dbReference>
<sequence>MPKFAKAETQAENVVKGLTKARIIKSYGTARNYEQALKTVAKWTKENKVNGLQSLTPDVARYYLEYRAEAVGQKALDMERQAIQAMMQMNGKLPPKTTLYRVKSELEEIKRSRAYTSAQAQAVSEHQTDTHQLSTQIAYAAGLRAHELLTLARAEERNPDKRPALNSKWAGREGQLYTVQGKGGLIRHVLLPNDLVEQLEQRRFENPVTVKDRKINYLQRYDIGAGKRWSDSFSKASKRTLFFSTGAHGLRHSYAQERMRELIASGLRRSVALETVSQEMGHFRPEITEVYLI</sequence>
<evidence type="ECO:0000256" key="1">
    <source>
        <dbReference type="ARBA" id="ARBA00023125"/>
    </source>
</evidence>
<evidence type="ECO:0000256" key="2">
    <source>
        <dbReference type="ARBA" id="ARBA00023172"/>
    </source>
</evidence>
<dbReference type="KEGG" id="salk:FBQ74_13450"/>
<dbReference type="GO" id="GO:0006310">
    <property type="term" value="P:DNA recombination"/>
    <property type="evidence" value="ECO:0007669"/>
    <property type="project" value="UniProtKB-KW"/>
</dbReference>
<dbReference type="Gene3D" id="1.10.150.130">
    <property type="match status" value="1"/>
</dbReference>